<evidence type="ECO:0000313" key="1">
    <source>
        <dbReference type="EMBL" id="WNZ27965.1"/>
    </source>
</evidence>
<gene>
    <name evidence="1" type="ORF">HJG54_30425</name>
</gene>
<dbReference type="AlphaFoldDB" id="A0AA96WN69"/>
<dbReference type="GO" id="GO:0008168">
    <property type="term" value="F:methyltransferase activity"/>
    <property type="evidence" value="ECO:0007669"/>
    <property type="project" value="UniProtKB-KW"/>
</dbReference>
<proteinExistence type="predicted"/>
<keyword evidence="1" id="KW-0489">Methyltransferase</keyword>
<name>A0AA96WN69_9CYAN</name>
<dbReference type="InterPro" id="IPR029063">
    <property type="entry name" value="SAM-dependent_MTases_sf"/>
</dbReference>
<keyword evidence="1" id="KW-0808">Transferase</keyword>
<reference evidence="1" key="1">
    <citation type="submission" date="2020-05" db="EMBL/GenBank/DDBJ databases">
        <authorList>
            <person name="Zhu T."/>
            <person name="Keshari N."/>
            <person name="Lu X."/>
        </authorList>
    </citation>
    <scope>NUCLEOTIDE SEQUENCE</scope>
    <source>
        <strain evidence="1">NK1-12</strain>
    </source>
</reference>
<protein>
    <submittedName>
        <fullName evidence="1">SAM-dependent methyltransferase</fullName>
    </submittedName>
</protein>
<dbReference type="EMBL" id="CP053587">
    <property type="protein sequence ID" value="WNZ27965.1"/>
    <property type="molecule type" value="Genomic_DNA"/>
</dbReference>
<organism evidence="1">
    <name type="scientific">Leptolyngbya sp. NK1-12</name>
    <dbReference type="NCBI Taxonomy" id="2547451"/>
    <lineage>
        <taxon>Bacteria</taxon>
        <taxon>Bacillati</taxon>
        <taxon>Cyanobacteriota</taxon>
        <taxon>Cyanophyceae</taxon>
        <taxon>Leptolyngbyales</taxon>
        <taxon>Leptolyngbyaceae</taxon>
        <taxon>Leptolyngbya group</taxon>
        <taxon>Leptolyngbya</taxon>
    </lineage>
</organism>
<sequence>MNSGQTASQVDHSEYSSSHSPNEVFFCPEESHFYSQCLEKMVFSRCTQADRVIEFGSGDGSPVIHSLLRTQFKGTVYGYELNSTACQVAQSRIRQYQLGRHYIVRNQCFFEGWQQTDAKCLISNPPYLPAPDNHLYMPSLHGGSDGAVLTRKLLSLGCDQVLSLISAYSNPVETIEHALAQGYQIVDFMIAPLQFGYYSSEAKVKQTIQALRAARKAFYSSNIYLLAGVLFKQKSYGDTDISKELVQVMTAF</sequence>
<dbReference type="GO" id="GO:0032259">
    <property type="term" value="P:methylation"/>
    <property type="evidence" value="ECO:0007669"/>
    <property type="project" value="UniProtKB-KW"/>
</dbReference>
<dbReference type="Gene3D" id="3.40.50.150">
    <property type="entry name" value="Vaccinia Virus protein VP39"/>
    <property type="match status" value="1"/>
</dbReference>
<accession>A0AA96WN69</accession>
<dbReference type="SUPFAM" id="SSF53335">
    <property type="entry name" value="S-adenosyl-L-methionine-dependent methyltransferases"/>
    <property type="match status" value="1"/>
</dbReference>